<dbReference type="VEuPathDB" id="TriTrypDB:Lsey_0400_0040"/>
<feature type="transmembrane region" description="Helical" evidence="4">
    <location>
        <begin position="38"/>
        <end position="56"/>
    </location>
</feature>
<gene>
    <name evidence="5" type="ORF">ABL78_7670</name>
</gene>
<evidence type="ECO:0008006" key="7">
    <source>
        <dbReference type="Google" id="ProtNLM"/>
    </source>
</evidence>
<sequence>MIHLYASEAGAFASLVLFIIIFSLFWVFRVGWSREASAVDVLVLLVSCAFGCRMAAKGKMCQWPKNVDFTGRVALVVGGSSGVGFSTAEQLAEHGWTVILAARNTERLIYAKKCIERRLKRCRSKGEVKVLGTVDLRSDASIRAYVKSLAAVKDKLPVGLLVMAAGALHRRLVFVGELKELKTGEASVVSSPAEWRGLECMLASNAVGPFLFTQLLLPLLDETAEKSSVTSRIVNVSSSCHSFLGLGRQSAYDPVAMLRGLDKRGAEVAAGRRGTTAGGGSVDSGKAKDPYYIKDFSFTNFVGYYGLSKLCVMWNTRLLAHQVAMMRFTKSTGLTTPKMRKVENGGKKALPPPTTTTSTTSSNSIPLSPQESERHSPLKIYVACTHPGIVSTYLYRELFSPRVLDFLIYYPSLVIGKTWFESAQSTLKAAVEDTDMVHGGYYLCGGEYGPESGVNCVSDHAQNPEHLHAYRKWLMGKVEASMKTTRAEEKERE</sequence>
<dbReference type="InterPro" id="IPR036291">
    <property type="entry name" value="NAD(P)-bd_dom_sf"/>
</dbReference>
<comment type="similarity">
    <text evidence="1">Belongs to the short-chain dehydrogenases/reductases (SDR) family.</text>
</comment>
<keyword evidence="4" id="KW-1133">Transmembrane helix</keyword>
<evidence type="ECO:0000256" key="3">
    <source>
        <dbReference type="SAM" id="MobiDB-lite"/>
    </source>
</evidence>
<feature type="region of interest" description="Disordered" evidence="3">
    <location>
        <begin position="336"/>
        <end position="372"/>
    </location>
</feature>
<protein>
    <recommendedName>
        <fullName evidence="7">Short chain dehydrogenase/reductase</fullName>
    </recommendedName>
</protein>
<dbReference type="Gene3D" id="3.40.50.720">
    <property type="entry name" value="NAD(P)-binding Rossmann-like Domain"/>
    <property type="match status" value="1"/>
</dbReference>
<dbReference type="InterPro" id="IPR002347">
    <property type="entry name" value="SDR_fam"/>
</dbReference>
<evidence type="ECO:0000256" key="2">
    <source>
        <dbReference type="ARBA" id="ARBA00023002"/>
    </source>
</evidence>
<dbReference type="SUPFAM" id="SSF51735">
    <property type="entry name" value="NAD(P)-binding Rossmann-fold domains"/>
    <property type="match status" value="1"/>
</dbReference>
<dbReference type="EMBL" id="LJSK01000400">
    <property type="protein sequence ID" value="KPI83301.1"/>
    <property type="molecule type" value="Genomic_DNA"/>
</dbReference>
<keyword evidence="4" id="KW-0812">Transmembrane</keyword>
<keyword evidence="2" id="KW-0560">Oxidoreductase</keyword>
<dbReference type="Pfam" id="PF00106">
    <property type="entry name" value="adh_short"/>
    <property type="match status" value="1"/>
</dbReference>
<name>A0A0N1I1M5_LEPSE</name>
<keyword evidence="4" id="KW-0472">Membrane</keyword>
<evidence type="ECO:0000313" key="6">
    <source>
        <dbReference type="Proteomes" id="UP000038009"/>
    </source>
</evidence>
<proteinExistence type="inferred from homology"/>
<evidence type="ECO:0000256" key="1">
    <source>
        <dbReference type="ARBA" id="ARBA00006484"/>
    </source>
</evidence>
<dbReference type="Proteomes" id="UP000038009">
    <property type="component" value="Unassembled WGS sequence"/>
</dbReference>
<feature type="transmembrane region" description="Helical" evidence="4">
    <location>
        <begin position="12"/>
        <end position="32"/>
    </location>
</feature>
<reference evidence="5 6" key="1">
    <citation type="journal article" date="2015" name="PLoS Pathog.">
        <title>Leptomonas seymouri: Adaptations to the Dixenous Life Cycle Analyzed by Genome Sequencing, Transcriptome Profiling and Co-infection with Leishmania donovani.</title>
        <authorList>
            <person name="Kraeva N."/>
            <person name="Butenko A."/>
            <person name="Hlavacova J."/>
            <person name="Kostygov A."/>
            <person name="Myskova J."/>
            <person name="Grybchuk D."/>
            <person name="Lestinova T."/>
            <person name="Votypka J."/>
            <person name="Volf P."/>
            <person name="Opperdoes F."/>
            <person name="Flegontov P."/>
            <person name="Lukes J."/>
            <person name="Yurchenko V."/>
        </authorList>
    </citation>
    <scope>NUCLEOTIDE SEQUENCE [LARGE SCALE GENOMIC DNA]</scope>
    <source>
        <strain evidence="5 6">ATCC 30220</strain>
    </source>
</reference>
<dbReference type="PRINTS" id="PR00081">
    <property type="entry name" value="GDHRDH"/>
</dbReference>
<dbReference type="PANTHER" id="PTHR24320:SF152">
    <property type="entry name" value="SHORT-CHAIN DEHYDROGENASE_REDUCTASE FAMILY PROTEIN"/>
    <property type="match status" value="1"/>
</dbReference>
<keyword evidence="6" id="KW-1185">Reference proteome</keyword>
<organism evidence="5 6">
    <name type="scientific">Leptomonas seymouri</name>
    <dbReference type="NCBI Taxonomy" id="5684"/>
    <lineage>
        <taxon>Eukaryota</taxon>
        <taxon>Discoba</taxon>
        <taxon>Euglenozoa</taxon>
        <taxon>Kinetoplastea</taxon>
        <taxon>Metakinetoplastina</taxon>
        <taxon>Trypanosomatida</taxon>
        <taxon>Trypanosomatidae</taxon>
        <taxon>Leishmaniinae</taxon>
        <taxon>Leptomonas</taxon>
    </lineage>
</organism>
<accession>A0A0N1I1M5</accession>
<feature type="compositionally biased region" description="Low complexity" evidence="3">
    <location>
        <begin position="355"/>
        <end position="369"/>
    </location>
</feature>
<dbReference type="GO" id="GO:0016491">
    <property type="term" value="F:oxidoreductase activity"/>
    <property type="evidence" value="ECO:0007669"/>
    <property type="project" value="UniProtKB-KW"/>
</dbReference>
<dbReference type="OrthoDB" id="191139at2759"/>
<dbReference type="OMA" id="ACTHPGI"/>
<dbReference type="AlphaFoldDB" id="A0A0N1I1M5"/>
<dbReference type="PANTHER" id="PTHR24320">
    <property type="entry name" value="RETINOL DEHYDROGENASE"/>
    <property type="match status" value="1"/>
</dbReference>
<evidence type="ECO:0000313" key="5">
    <source>
        <dbReference type="EMBL" id="KPI83301.1"/>
    </source>
</evidence>
<evidence type="ECO:0000256" key="4">
    <source>
        <dbReference type="SAM" id="Phobius"/>
    </source>
</evidence>
<comment type="caution">
    <text evidence="5">The sequence shown here is derived from an EMBL/GenBank/DDBJ whole genome shotgun (WGS) entry which is preliminary data.</text>
</comment>